<sequence length="538" mass="59866">MKGYKKTAAILSLGAILAVSGCGGNNGANDSTATNNGSNKSSDSKPSLKFMTQSNVLAPADPNEKLVFKRLEETTGIHIDWTNYTNDIFAEKRNLALATGELPDAIFDAGLTDYDLLKLAKDGTIIPLDDIVENQMPNFKKVLEQVPQYKAMITAPDGHIYSLPWIEELGAGKESIHSVNNIPWINVEWLKKLNLEMPTTTEELKKVLIAFKTQDPNGNGKADEIPVSFINANGGNEDIGFLFGSFGPGMNWDLTLVSDDGKVSFAASQDGYKEGVKYFNELYKEGLIDVEYITQDWNTFIAKGKENLYGLYFTWDKANVSGMNDTYEPMPALAGPDGTKNVVRSNGMGFDRGRMVVTKDNKNLEATAKWMDQLYDPLQSVQNNWGTYGDDAQQNIFEFDEAANMLKHLPLEGTAPGELRSKTSVGGPLAILDTYYGKVTTMPDDAAWRLDILKTTYVPDMKASNIYPRVFFSLEDLDRISAIEADLFPYVLMKRAEWTENGNVEQDWAAYLKELDRLGLQEWLKIKQDGYERNAASE</sequence>
<feature type="chain" id="PRO_5039646799" evidence="1">
    <location>
        <begin position="22"/>
        <end position="538"/>
    </location>
</feature>
<protein>
    <submittedName>
        <fullName evidence="2">ABC transporter substrate-binding protein</fullName>
    </submittedName>
</protein>
<comment type="caution">
    <text evidence="2">The sequence shown here is derived from an EMBL/GenBank/DDBJ whole genome shotgun (WGS) entry which is preliminary data.</text>
</comment>
<name>A0A098M8D7_9BACL</name>
<organism evidence="2 3">
    <name type="scientific">Paenibacillus wynnii</name>
    <dbReference type="NCBI Taxonomy" id="268407"/>
    <lineage>
        <taxon>Bacteria</taxon>
        <taxon>Bacillati</taxon>
        <taxon>Bacillota</taxon>
        <taxon>Bacilli</taxon>
        <taxon>Bacillales</taxon>
        <taxon>Paenibacillaceae</taxon>
        <taxon>Paenibacillus</taxon>
    </lineage>
</organism>
<keyword evidence="1" id="KW-0732">Signal</keyword>
<reference evidence="2 3" key="1">
    <citation type="submission" date="2014-08" db="EMBL/GenBank/DDBJ databases">
        <authorList>
            <person name="den Bakker H.C."/>
        </authorList>
    </citation>
    <scope>NUCLEOTIDE SEQUENCE [LARGE SCALE GENOMIC DNA]</scope>
    <source>
        <strain evidence="2 3">DSM 18334</strain>
    </source>
</reference>
<dbReference type="AlphaFoldDB" id="A0A098M8D7"/>
<dbReference type="RefSeq" id="WP_036658325.1">
    <property type="nucleotide sequence ID" value="NZ_JQCR01000003.1"/>
</dbReference>
<dbReference type="CDD" id="cd13581">
    <property type="entry name" value="PBP2_AlgQ_like_2"/>
    <property type="match status" value="1"/>
</dbReference>
<dbReference type="SUPFAM" id="SSF53850">
    <property type="entry name" value="Periplasmic binding protein-like II"/>
    <property type="match status" value="1"/>
</dbReference>
<feature type="signal peptide" evidence="1">
    <location>
        <begin position="1"/>
        <end position="21"/>
    </location>
</feature>
<gene>
    <name evidence="2" type="ORF">PWYN_27725</name>
</gene>
<dbReference type="Proteomes" id="UP000029734">
    <property type="component" value="Unassembled WGS sequence"/>
</dbReference>
<dbReference type="InterPro" id="IPR050490">
    <property type="entry name" value="Bact_solute-bd_prot1"/>
</dbReference>
<evidence type="ECO:0000313" key="3">
    <source>
        <dbReference type="Proteomes" id="UP000029734"/>
    </source>
</evidence>
<reference evidence="2 3" key="2">
    <citation type="submission" date="2014-10" db="EMBL/GenBank/DDBJ databases">
        <title>Comparative genomics of the Paenibacillus odorifer group.</title>
        <authorList>
            <person name="Tsai Y.-C."/>
            <person name="Martin N."/>
            <person name="Korlach J."/>
            <person name="Wiedmann M."/>
        </authorList>
    </citation>
    <scope>NUCLEOTIDE SEQUENCE [LARGE SCALE GENOMIC DNA]</scope>
    <source>
        <strain evidence="2 3">DSM 18334</strain>
    </source>
</reference>
<dbReference type="OrthoDB" id="9787283at2"/>
<dbReference type="PANTHER" id="PTHR43649:SF12">
    <property type="entry name" value="DIACETYLCHITOBIOSE BINDING PROTEIN DASA"/>
    <property type="match status" value="1"/>
</dbReference>
<dbReference type="PANTHER" id="PTHR43649">
    <property type="entry name" value="ARABINOSE-BINDING PROTEIN-RELATED"/>
    <property type="match status" value="1"/>
</dbReference>
<dbReference type="Gene3D" id="3.40.190.10">
    <property type="entry name" value="Periplasmic binding protein-like II"/>
    <property type="match status" value="2"/>
</dbReference>
<dbReference type="eggNOG" id="COG1653">
    <property type="taxonomic scope" value="Bacteria"/>
</dbReference>
<accession>A0A098M8D7</accession>
<keyword evidence="3" id="KW-1185">Reference proteome</keyword>
<dbReference type="PROSITE" id="PS51257">
    <property type="entry name" value="PROKAR_LIPOPROTEIN"/>
    <property type="match status" value="1"/>
</dbReference>
<proteinExistence type="predicted"/>
<evidence type="ECO:0000313" key="2">
    <source>
        <dbReference type="EMBL" id="KGE18308.1"/>
    </source>
</evidence>
<evidence type="ECO:0000256" key="1">
    <source>
        <dbReference type="SAM" id="SignalP"/>
    </source>
</evidence>
<dbReference type="STRING" id="268407.PWYN_27725"/>
<dbReference type="EMBL" id="JQCR01000003">
    <property type="protein sequence ID" value="KGE18308.1"/>
    <property type="molecule type" value="Genomic_DNA"/>
</dbReference>